<dbReference type="AlphaFoldDB" id="A0A0C9XEV4"/>
<dbReference type="SUPFAM" id="SSF54001">
    <property type="entry name" value="Cysteine proteinases"/>
    <property type="match status" value="1"/>
</dbReference>
<dbReference type="STRING" id="765257.A0A0C9XEV4"/>
<evidence type="ECO:0000313" key="2">
    <source>
        <dbReference type="Proteomes" id="UP000054018"/>
    </source>
</evidence>
<dbReference type="OrthoDB" id="3253684at2759"/>
<dbReference type="Proteomes" id="UP000054018">
    <property type="component" value="Unassembled WGS sequence"/>
</dbReference>
<gene>
    <name evidence="1" type="ORF">PISMIDRAFT_20060</name>
</gene>
<dbReference type="Gene3D" id="3.40.395.10">
    <property type="entry name" value="Adenoviral Proteinase, Chain A"/>
    <property type="match status" value="1"/>
</dbReference>
<keyword evidence="2" id="KW-1185">Reference proteome</keyword>
<protein>
    <submittedName>
        <fullName evidence="1">Unplaced genomic scaffold scaffold_725, whole genome shotgun sequence</fullName>
    </submittedName>
</protein>
<evidence type="ECO:0000313" key="1">
    <source>
        <dbReference type="EMBL" id="KIK10825.1"/>
    </source>
</evidence>
<accession>A0A0C9XEV4</accession>
<dbReference type="Pfam" id="PF18758">
    <property type="entry name" value="KDZ"/>
    <property type="match status" value="1"/>
</dbReference>
<dbReference type="InterPro" id="IPR038765">
    <property type="entry name" value="Papain-like_cys_pep_sf"/>
</dbReference>
<proteinExistence type="predicted"/>
<dbReference type="PANTHER" id="PTHR33096">
    <property type="entry name" value="CXC2 DOMAIN-CONTAINING PROTEIN"/>
    <property type="match status" value="1"/>
</dbReference>
<reference evidence="2" key="2">
    <citation type="submission" date="2015-01" db="EMBL/GenBank/DDBJ databases">
        <title>Evolutionary Origins and Diversification of the Mycorrhizal Mutualists.</title>
        <authorList>
            <consortium name="DOE Joint Genome Institute"/>
            <consortium name="Mycorrhizal Genomics Consortium"/>
            <person name="Kohler A."/>
            <person name="Kuo A."/>
            <person name="Nagy L.G."/>
            <person name="Floudas D."/>
            <person name="Copeland A."/>
            <person name="Barry K.W."/>
            <person name="Cichocki N."/>
            <person name="Veneault-Fourrey C."/>
            <person name="LaButti K."/>
            <person name="Lindquist E.A."/>
            <person name="Lipzen A."/>
            <person name="Lundell T."/>
            <person name="Morin E."/>
            <person name="Murat C."/>
            <person name="Riley R."/>
            <person name="Ohm R."/>
            <person name="Sun H."/>
            <person name="Tunlid A."/>
            <person name="Henrissat B."/>
            <person name="Grigoriev I.V."/>
            <person name="Hibbett D.S."/>
            <person name="Martin F."/>
        </authorList>
    </citation>
    <scope>NUCLEOTIDE SEQUENCE [LARGE SCALE GENOMIC DNA]</scope>
    <source>
        <strain evidence="2">441</strain>
    </source>
</reference>
<organism evidence="1 2">
    <name type="scientific">Pisolithus microcarpus 441</name>
    <dbReference type="NCBI Taxonomy" id="765257"/>
    <lineage>
        <taxon>Eukaryota</taxon>
        <taxon>Fungi</taxon>
        <taxon>Dikarya</taxon>
        <taxon>Basidiomycota</taxon>
        <taxon>Agaricomycotina</taxon>
        <taxon>Agaricomycetes</taxon>
        <taxon>Agaricomycetidae</taxon>
        <taxon>Boletales</taxon>
        <taxon>Sclerodermatineae</taxon>
        <taxon>Pisolithaceae</taxon>
        <taxon>Pisolithus</taxon>
    </lineage>
</organism>
<dbReference type="HOGENOM" id="CLU_004552_0_0_1"/>
<reference evidence="1 2" key="1">
    <citation type="submission" date="2014-04" db="EMBL/GenBank/DDBJ databases">
        <authorList>
            <consortium name="DOE Joint Genome Institute"/>
            <person name="Kuo A."/>
            <person name="Kohler A."/>
            <person name="Costa M.D."/>
            <person name="Nagy L.G."/>
            <person name="Floudas D."/>
            <person name="Copeland A."/>
            <person name="Barry K.W."/>
            <person name="Cichocki N."/>
            <person name="Veneault-Fourrey C."/>
            <person name="LaButti K."/>
            <person name="Lindquist E.A."/>
            <person name="Lipzen A."/>
            <person name="Lundell T."/>
            <person name="Morin E."/>
            <person name="Murat C."/>
            <person name="Sun H."/>
            <person name="Tunlid A."/>
            <person name="Henrissat B."/>
            <person name="Grigoriev I.V."/>
            <person name="Hibbett D.S."/>
            <person name="Martin F."/>
            <person name="Nordberg H.P."/>
            <person name="Cantor M.N."/>
            <person name="Hua S.X."/>
        </authorList>
    </citation>
    <scope>NUCLEOTIDE SEQUENCE [LARGE SCALE GENOMIC DNA]</scope>
    <source>
        <strain evidence="1 2">441</strain>
    </source>
</reference>
<dbReference type="InterPro" id="IPR040521">
    <property type="entry name" value="KDZ"/>
</dbReference>
<name>A0A0C9XEV4_9AGAM</name>
<dbReference type="EMBL" id="KN834409">
    <property type="protein sequence ID" value="KIK10825.1"/>
    <property type="molecule type" value="Genomic_DNA"/>
</dbReference>
<dbReference type="PANTHER" id="PTHR33096:SF1">
    <property type="entry name" value="CXC1-LIKE CYSTEINE CLUSTER ASSOCIATED WITH KDZ TRANSPOSASES DOMAIN-CONTAINING PROTEIN"/>
    <property type="match status" value="1"/>
</dbReference>
<sequence>MLVPDEAIDQCETSYKAADGKKQKAAMDSFDDTGIMALICHHDIPLFFANIDTPGEQQKYSVVLIEHLFSLIPIEANVVILYDVGCVLARSLMKYDILSHNITSRIWFATTAMHAYGHEWACQLVYNPRIVKGLGLSDGEGTERLWSRFIRLIGIERSSSRQRRIWLIDRHAASIAKDMVNNLGDWLRCRLKKGIQDQGSAAQKTELDGSERALQGVRVIVEKSPASQGALDALASLERGHERLLHKVDTLYASLNIQDRFPELDGVCFEFVQTLLLARDLKINIRKRAIGSFFEWDKLDRAVGGKQKALGNVLFFEVAITVFLTHVPGTKLHQQTRKAIAKRQPALMSAIRKFNHYCALLEDLYDPSYAIPLPTPLPTKLVELRNDQTLLEDVWITRSHGEIPLWLEDYDQERCREEQLRLGIEADNLCRWFGRELCAVELALRQPQHSIYYLILKQCHEAVRVLQDRWPSLFVSAARYAGEARAATDLAASLSGSPSAQSLQWLTPMVCELPSDSHTEVDSPETTTDAEPEDLGQIMLRDHLLENVSNEAEDFSNKDEDEEPMMISLDWQIPPSLRVDSTINISTTHYSHPCTVRTPCVRAPCDGFPRQMFEPDDTSLLSTTNACLNDTCINGCGALLFSTLLSAAAQRCAILSTHDLPRVRYNATDEILWRNASWSRYWEKDIWIIPIHRPSLAERKPWKKDVQDIAQLITRFSRIASDRVMSPTRDLSAWSAQPVITEPVQSNNHDCGLWVLAQTAAALRGFDLTGNAILVDLTSLEAF</sequence>